<dbReference type="EMBL" id="JANJYI010000003">
    <property type="protein sequence ID" value="KAK2658070.1"/>
    <property type="molecule type" value="Genomic_DNA"/>
</dbReference>
<evidence type="ECO:0000313" key="2">
    <source>
        <dbReference type="Proteomes" id="UP001280121"/>
    </source>
</evidence>
<accession>A0AAD9XEX3</accession>
<gene>
    <name evidence="1" type="ORF">Ddye_011122</name>
</gene>
<evidence type="ECO:0000313" key="1">
    <source>
        <dbReference type="EMBL" id="KAK2658070.1"/>
    </source>
</evidence>
<comment type="caution">
    <text evidence="1">The sequence shown here is derived from an EMBL/GenBank/DDBJ whole genome shotgun (WGS) entry which is preliminary data.</text>
</comment>
<dbReference type="Proteomes" id="UP001280121">
    <property type="component" value="Unassembled WGS sequence"/>
</dbReference>
<name>A0AAD9XEX3_9ROSI</name>
<sequence length="93" mass="10386">MTKIGLLQAHYFNTSGVFTTDFPDRPPVPFNYTGAQLTANLATSLGTRLSKVAFNPSLNWCCRIPLFSMKSHTHFIFMVTIFLLLEVELCNGA</sequence>
<protein>
    <submittedName>
        <fullName evidence="1">Uncharacterized protein</fullName>
    </submittedName>
</protein>
<proteinExistence type="predicted"/>
<reference evidence="1" key="1">
    <citation type="journal article" date="2023" name="Plant J.">
        <title>Genome sequences and population genomics provide insights into the demographic history, inbreeding, and mutation load of two 'living fossil' tree species of Dipteronia.</title>
        <authorList>
            <person name="Feng Y."/>
            <person name="Comes H.P."/>
            <person name="Chen J."/>
            <person name="Zhu S."/>
            <person name="Lu R."/>
            <person name="Zhang X."/>
            <person name="Li P."/>
            <person name="Qiu J."/>
            <person name="Olsen K.M."/>
            <person name="Qiu Y."/>
        </authorList>
    </citation>
    <scope>NUCLEOTIDE SEQUENCE</scope>
    <source>
        <strain evidence="1">KIB01</strain>
    </source>
</reference>
<keyword evidence="2" id="KW-1185">Reference proteome</keyword>
<dbReference type="AlphaFoldDB" id="A0AAD9XEX3"/>
<organism evidence="1 2">
    <name type="scientific">Dipteronia dyeriana</name>
    <dbReference type="NCBI Taxonomy" id="168575"/>
    <lineage>
        <taxon>Eukaryota</taxon>
        <taxon>Viridiplantae</taxon>
        <taxon>Streptophyta</taxon>
        <taxon>Embryophyta</taxon>
        <taxon>Tracheophyta</taxon>
        <taxon>Spermatophyta</taxon>
        <taxon>Magnoliopsida</taxon>
        <taxon>eudicotyledons</taxon>
        <taxon>Gunneridae</taxon>
        <taxon>Pentapetalae</taxon>
        <taxon>rosids</taxon>
        <taxon>malvids</taxon>
        <taxon>Sapindales</taxon>
        <taxon>Sapindaceae</taxon>
        <taxon>Hippocastanoideae</taxon>
        <taxon>Acereae</taxon>
        <taxon>Dipteronia</taxon>
    </lineage>
</organism>